<sequence>MLRCACRDNNRMLPGTEFCVTLGNSRRSWVRTLPVSEICVSDVSRI</sequence>
<evidence type="ECO:0000313" key="1">
    <source>
        <dbReference type="EMBL" id="JAD15401.1"/>
    </source>
</evidence>
<protein>
    <submittedName>
        <fullName evidence="1">Uncharacterized protein</fullName>
    </submittedName>
</protein>
<reference evidence="1" key="1">
    <citation type="submission" date="2014-09" db="EMBL/GenBank/DDBJ databases">
        <authorList>
            <person name="Magalhaes I.L.F."/>
            <person name="Oliveira U."/>
            <person name="Santos F.R."/>
            <person name="Vidigal T.H.D.A."/>
            <person name="Brescovit A.D."/>
            <person name="Santos A.J."/>
        </authorList>
    </citation>
    <scope>NUCLEOTIDE SEQUENCE</scope>
    <source>
        <tissue evidence="1">Shoot tissue taken approximately 20 cm above the soil surface</tissue>
    </source>
</reference>
<name>A0A0A9TPY4_ARUDO</name>
<organism evidence="1">
    <name type="scientific">Arundo donax</name>
    <name type="common">Giant reed</name>
    <name type="synonym">Donax arundinaceus</name>
    <dbReference type="NCBI Taxonomy" id="35708"/>
    <lineage>
        <taxon>Eukaryota</taxon>
        <taxon>Viridiplantae</taxon>
        <taxon>Streptophyta</taxon>
        <taxon>Embryophyta</taxon>
        <taxon>Tracheophyta</taxon>
        <taxon>Spermatophyta</taxon>
        <taxon>Magnoliopsida</taxon>
        <taxon>Liliopsida</taxon>
        <taxon>Poales</taxon>
        <taxon>Poaceae</taxon>
        <taxon>PACMAD clade</taxon>
        <taxon>Arundinoideae</taxon>
        <taxon>Arundineae</taxon>
        <taxon>Arundo</taxon>
    </lineage>
</organism>
<proteinExistence type="predicted"/>
<accession>A0A0A9TPY4</accession>
<reference evidence="1" key="2">
    <citation type="journal article" date="2015" name="Data Brief">
        <title>Shoot transcriptome of the giant reed, Arundo donax.</title>
        <authorList>
            <person name="Barrero R.A."/>
            <person name="Guerrero F.D."/>
            <person name="Moolhuijzen P."/>
            <person name="Goolsby J.A."/>
            <person name="Tidwell J."/>
            <person name="Bellgard S.E."/>
            <person name="Bellgard M.I."/>
        </authorList>
    </citation>
    <scope>NUCLEOTIDE SEQUENCE</scope>
    <source>
        <tissue evidence="1">Shoot tissue taken approximately 20 cm above the soil surface</tissue>
    </source>
</reference>
<dbReference type="AlphaFoldDB" id="A0A0A9TPY4"/>
<dbReference type="EMBL" id="GBRH01282494">
    <property type="protein sequence ID" value="JAD15401.1"/>
    <property type="molecule type" value="Transcribed_RNA"/>
</dbReference>